<protein>
    <recommendedName>
        <fullName evidence="1">Heterokaryon incompatibility domain-containing protein</fullName>
    </recommendedName>
</protein>
<gene>
    <name evidence="2" type="ORF">yc1106_04147</name>
</gene>
<accession>A0A9Q8Z9S6</accession>
<reference evidence="2" key="1">
    <citation type="submission" date="2021-12" db="EMBL/GenBank/DDBJ databases">
        <title>Curvularia clavata genome.</title>
        <authorList>
            <person name="Cao Y."/>
        </authorList>
    </citation>
    <scope>NUCLEOTIDE SEQUENCE</scope>
    <source>
        <strain evidence="2">Yc1106</strain>
    </source>
</reference>
<dbReference type="InterPro" id="IPR010730">
    <property type="entry name" value="HET"/>
</dbReference>
<keyword evidence="3" id="KW-1185">Reference proteome</keyword>
<dbReference type="OrthoDB" id="20872at2759"/>
<dbReference type="Pfam" id="PF06985">
    <property type="entry name" value="HET"/>
    <property type="match status" value="1"/>
</dbReference>
<dbReference type="PANTHER" id="PTHR10622:SF10">
    <property type="entry name" value="HET DOMAIN-CONTAINING PROTEIN"/>
    <property type="match status" value="1"/>
</dbReference>
<evidence type="ECO:0000259" key="1">
    <source>
        <dbReference type="Pfam" id="PF06985"/>
    </source>
</evidence>
<name>A0A9Q8Z9S6_CURCL</name>
<sequence>MRLINTNTLELTYFVGDAPEYAILSHRWEDEEILFEDVSKIPLSSPENPARSKFGFAKFIGTCALAANDGYEWVWIDSCCIDKSSSAELQESINSMFRWYRQAQVCYAYLSDVADESSGWSEDFEKSQWFARGWTLQELLAPSNVEFYSADWSPIGTKLCRTGLIASITSIETDALEFDWGTTEDSFCAAQKFSWAAHRRVSKVEDSAYCLFGLFNVNMPLLYGEGEEKAFHRLQQAIFEETADYSLFLFARAPSASNVSMLASQITRFCRRPHCSVCRSHEECLHSDIPYSDVVRNAVPGQFSTDAHYIRLVRQGAIIKLPLMEHIAPEERNLGIEGCTLLGKFAAILPLSLRRIDKYVFGIVLGQVSASGYIRMLTIPVLLNMNTLKIDGNRQGAYTVYNEFREVAPIHYIGSALSSVASAVKIAHFEFLSRSFKPFDWRCDNQHPNLVQTTVKASFPLPEQLNDRFYLTVSLQNLVDQNMIGAVRLWYSMSEIGLHGVGFYRDQRCLGQWEVKHTCQSRRYMSIIIPLGEDGHSLKVVLRRISIPEHEWHRVIREDILAFLTGSLETPRMFRRPYQIQAGYRLCITQLPKRCQASIRESVPH</sequence>
<organism evidence="2 3">
    <name type="scientific">Curvularia clavata</name>
    <dbReference type="NCBI Taxonomy" id="95742"/>
    <lineage>
        <taxon>Eukaryota</taxon>
        <taxon>Fungi</taxon>
        <taxon>Dikarya</taxon>
        <taxon>Ascomycota</taxon>
        <taxon>Pezizomycotina</taxon>
        <taxon>Dothideomycetes</taxon>
        <taxon>Pleosporomycetidae</taxon>
        <taxon>Pleosporales</taxon>
        <taxon>Pleosporineae</taxon>
        <taxon>Pleosporaceae</taxon>
        <taxon>Curvularia</taxon>
    </lineage>
</organism>
<dbReference type="EMBL" id="CP089276">
    <property type="protein sequence ID" value="USP76873.1"/>
    <property type="molecule type" value="Genomic_DNA"/>
</dbReference>
<dbReference type="Proteomes" id="UP001056012">
    <property type="component" value="Chromosome 3"/>
</dbReference>
<dbReference type="VEuPathDB" id="FungiDB:yc1106_04147"/>
<dbReference type="AlphaFoldDB" id="A0A9Q8Z9S6"/>
<feature type="domain" description="Heterokaryon incompatibility" evidence="1">
    <location>
        <begin position="21"/>
        <end position="117"/>
    </location>
</feature>
<proteinExistence type="predicted"/>
<evidence type="ECO:0000313" key="2">
    <source>
        <dbReference type="EMBL" id="USP76873.1"/>
    </source>
</evidence>
<dbReference type="PANTHER" id="PTHR10622">
    <property type="entry name" value="HET DOMAIN-CONTAINING PROTEIN"/>
    <property type="match status" value="1"/>
</dbReference>
<evidence type="ECO:0000313" key="3">
    <source>
        <dbReference type="Proteomes" id="UP001056012"/>
    </source>
</evidence>